<protein>
    <submittedName>
        <fullName evidence="3">Uncharacterized protein</fullName>
    </submittedName>
</protein>
<accession>A0AAD4NEQ2</accession>
<keyword evidence="2" id="KW-1133">Transmembrane helix</keyword>
<keyword evidence="2" id="KW-0812">Transmembrane</keyword>
<evidence type="ECO:0000313" key="3">
    <source>
        <dbReference type="EMBL" id="KAI1728111.1"/>
    </source>
</evidence>
<feature type="compositionally biased region" description="Basic and acidic residues" evidence="1">
    <location>
        <begin position="87"/>
        <end position="105"/>
    </location>
</feature>
<dbReference type="AlphaFoldDB" id="A0AAD4NEQ2"/>
<dbReference type="Proteomes" id="UP001201812">
    <property type="component" value="Unassembled WGS sequence"/>
</dbReference>
<keyword evidence="2" id="KW-0472">Membrane</keyword>
<name>A0AAD4NEQ2_9BILA</name>
<comment type="caution">
    <text evidence="3">The sequence shown here is derived from an EMBL/GenBank/DDBJ whole genome shotgun (WGS) entry which is preliminary data.</text>
</comment>
<sequence length="111" mass="12761">MSIDRVLLSVDALIIDISINLNRLLATLTIFLPLFIISFALLVFLLIALLITTLILQLKQLRHNEGLETDSNLRSSPVLRAGRKRDSRSYDDDLREKLYESKRESSQSQYK</sequence>
<evidence type="ECO:0000256" key="2">
    <source>
        <dbReference type="SAM" id="Phobius"/>
    </source>
</evidence>
<gene>
    <name evidence="3" type="ORF">DdX_00266</name>
</gene>
<feature type="transmembrane region" description="Helical" evidence="2">
    <location>
        <begin position="30"/>
        <end position="56"/>
    </location>
</feature>
<organism evidence="3 4">
    <name type="scientific">Ditylenchus destructor</name>
    <dbReference type="NCBI Taxonomy" id="166010"/>
    <lineage>
        <taxon>Eukaryota</taxon>
        <taxon>Metazoa</taxon>
        <taxon>Ecdysozoa</taxon>
        <taxon>Nematoda</taxon>
        <taxon>Chromadorea</taxon>
        <taxon>Rhabditida</taxon>
        <taxon>Tylenchina</taxon>
        <taxon>Tylenchomorpha</taxon>
        <taxon>Sphaerularioidea</taxon>
        <taxon>Anguinidae</taxon>
        <taxon>Anguininae</taxon>
        <taxon>Ditylenchus</taxon>
    </lineage>
</organism>
<dbReference type="EMBL" id="JAKKPZ010000001">
    <property type="protein sequence ID" value="KAI1728111.1"/>
    <property type="molecule type" value="Genomic_DNA"/>
</dbReference>
<proteinExistence type="predicted"/>
<evidence type="ECO:0000313" key="4">
    <source>
        <dbReference type="Proteomes" id="UP001201812"/>
    </source>
</evidence>
<feature type="region of interest" description="Disordered" evidence="1">
    <location>
        <begin position="78"/>
        <end position="111"/>
    </location>
</feature>
<reference evidence="3" key="1">
    <citation type="submission" date="2022-01" db="EMBL/GenBank/DDBJ databases">
        <title>Genome Sequence Resource for Two Populations of Ditylenchus destructor, the Migratory Endoparasitic Phytonematode.</title>
        <authorList>
            <person name="Zhang H."/>
            <person name="Lin R."/>
            <person name="Xie B."/>
        </authorList>
    </citation>
    <scope>NUCLEOTIDE SEQUENCE</scope>
    <source>
        <strain evidence="3">BazhouSP</strain>
    </source>
</reference>
<keyword evidence="4" id="KW-1185">Reference proteome</keyword>
<evidence type="ECO:0000256" key="1">
    <source>
        <dbReference type="SAM" id="MobiDB-lite"/>
    </source>
</evidence>